<feature type="compositionally biased region" description="Polar residues" evidence="1">
    <location>
        <begin position="8"/>
        <end position="21"/>
    </location>
</feature>
<sequence>MPIRKPSTAISMEPSSESPTRSKSHHTKNPSYSSSCSISSRSLSTSDASICSFDSKRLEIMKTQTIEWTYEPASNFSETEKIENNPNTYHTWEGIGLDKTYIVNFESGIISPKKERWTKD</sequence>
<dbReference type="KEGG" id="ssl:SS1G_11668"/>
<keyword evidence="3" id="KW-1185">Reference proteome</keyword>
<reference evidence="3" key="1">
    <citation type="journal article" date="2011" name="PLoS Genet.">
        <title>Genomic analysis of the necrotrophic fungal pathogens Sclerotinia sclerotiorum and Botrytis cinerea.</title>
        <authorList>
            <person name="Amselem J."/>
            <person name="Cuomo C.A."/>
            <person name="van Kan J.A."/>
            <person name="Viaud M."/>
            <person name="Benito E.P."/>
            <person name="Couloux A."/>
            <person name="Coutinho P.M."/>
            <person name="de Vries R.P."/>
            <person name="Dyer P.S."/>
            <person name="Fillinger S."/>
            <person name="Fournier E."/>
            <person name="Gout L."/>
            <person name="Hahn M."/>
            <person name="Kohn L."/>
            <person name="Lapalu N."/>
            <person name="Plummer K.M."/>
            <person name="Pradier J.M."/>
            <person name="Quevillon E."/>
            <person name="Sharon A."/>
            <person name="Simon A."/>
            <person name="ten Have A."/>
            <person name="Tudzynski B."/>
            <person name="Tudzynski P."/>
            <person name="Wincker P."/>
            <person name="Andrew M."/>
            <person name="Anthouard V."/>
            <person name="Beever R.E."/>
            <person name="Beffa R."/>
            <person name="Benoit I."/>
            <person name="Bouzid O."/>
            <person name="Brault B."/>
            <person name="Chen Z."/>
            <person name="Choquer M."/>
            <person name="Collemare J."/>
            <person name="Cotton P."/>
            <person name="Danchin E.G."/>
            <person name="Da Silva C."/>
            <person name="Gautier A."/>
            <person name="Giraud C."/>
            <person name="Giraud T."/>
            <person name="Gonzalez C."/>
            <person name="Grossetete S."/>
            <person name="Guldener U."/>
            <person name="Henrissat B."/>
            <person name="Howlett B.J."/>
            <person name="Kodira C."/>
            <person name="Kretschmer M."/>
            <person name="Lappartient A."/>
            <person name="Leroch M."/>
            <person name="Levis C."/>
            <person name="Mauceli E."/>
            <person name="Neuveglise C."/>
            <person name="Oeser B."/>
            <person name="Pearson M."/>
            <person name="Poulain J."/>
            <person name="Poussereau N."/>
            <person name="Quesneville H."/>
            <person name="Rascle C."/>
            <person name="Schumacher J."/>
            <person name="Segurens B."/>
            <person name="Sexton A."/>
            <person name="Silva E."/>
            <person name="Sirven C."/>
            <person name="Soanes D.M."/>
            <person name="Talbot N.J."/>
            <person name="Templeton M."/>
            <person name="Yandava C."/>
            <person name="Yarden O."/>
            <person name="Zeng Q."/>
            <person name="Rollins J.A."/>
            <person name="Lebrun M.H."/>
            <person name="Dickman M."/>
        </authorList>
    </citation>
    <scope>NUCLEOTIDE SEQUENCE [LARGE SCALE GENOMIC DNA]</scope>
    <source>
        <strain evidence="3">ATCC 18683 / 1980 / Ss-1</strain>
    </source>
</reference>
<dbReference type="GeneID" id="5483465"/>
<dbReference type="Proteomes" id="UP000001312">
    <property type="component" value="Unassembled WGS sequence"/>
</dbReference>
<gene>
    <name evidence="2" type="ORF">SS1G_11668</name>
</gene>
<name>A7F247_SCLS1</name>
<dbReference type="RefSeq" id="XP_001587675.1">
    <property type="nucleotide sequence ID" value="XM_001587625.1"/>
</dbReference>
<feature type="compositionally biased region" description="Low complexity" evidence="1">
    <location>
        <begin position="31"/>
        <end position="44"/>
    </location>
</feature>
<protein>
    <submittedName>
        <fullName evidence="2">Uncharacterized protein</fullName>
    </submittedName>
</protein>
<accession>A7F247</accession>
<dbReference type="AlphaFoldDB" id="A7F247"/>
<evidence type="ECO:0000313" key="2">
    <source>
        <dbReference type="EMBL" id="EDN95789.1"/>
    </source>
</evidence>
<proteinExistence type="predicted"/>
<dbReference type="EMBL" id="CH476638">
    <property type="protein sequence ID" value="EDN95789.1"/>
    <property type="molecule type" value="Genomic_DNA"/>
</dbReference>
<evidence type="ECO:0000256" key="1">
    <source>
        <dbReference type="SAM" id="MobiDB-lite"/>
    </source>
</evidence>
<feature type="region of interest" description="Disordered" evidence="1">
    <location>
        <begin position="1"/>
        <end position="44"/>
    </location>
</feature>
<organism evidence="2 3">
    <name type="scientific">Sclerotinia sclerotiorum (strain ATCC 18683 / 1980 / Ss-1)</name>
    <name type="common">White mold</name>
    <name type="synonym">Whetzelinia sclerotiorum</name>
    <dbReference type="NCBI Taxonomy" id="665079"/>
    <lineage>
        <taxon>Eukaryota</taxon>
        <taxon>Fungi</taxon>
        <taxon>Dikarya</taxon>
        <taxon>Ascomycota</taxon>
        <taxon>Pezizomycotina</taxon>
        <taxon>Leotiomycetes</taxon>
        <taxon>Helotiales</taxon>
        <taxon>Sclerotiniaceae</taxon>
        <taxon>Sclerotinia</taxon>
    </lineage>
</organism>
<evidence type="ECO:0000313" key="3">
    <source>
        <dbReference type="Proteomes" id="UP000001312"/>
    </source>
</evidence>
<dbReference type="InParanoid" id="A7F247"/>